<comment type="caution">
    <text evidence="2">The sequence shown here is derived from an EMBL/GenBank/DDBJ whole genome shotgun (WGS) entry which is preliminary data.</text>
</comment>
<dbReference type="Proteomes" id="UP000744769">
    <property type="component" value="Unassembled WGS sequence"/>
</dbReference>
<proteinExistence type="predicted"/>
<protein>
    <recommendedName>
        <fullName evidence="1">Fido domain-containing protein</fullName>
    </recommendedName>
</protein>
<dbReference type="EMBL" id="JAAOIV010000010">
    <property type="protein sequence ID" value="NHN56844.1"/>
    <property type="molecule type" value="Genomic_DNA"/>
</dbReference>
<dbReference type="RefSeq" id="WP_166197503.1">
    <property type="nucleotide sequence ID" value="NZ_JAAOIV010000010.1"/>
</dbReference>
<accession>A0A967B2M3</accession>
<organism evidence="2 3">
    <name type="scientific">Metallococcus carri</name>
    <dbReference type="NCBI Taxonomy" id="1656884"/>
    <lineage>
        <taxon>Bacteria</taxon>
        <taxon>Bacillati</taxon>
        <taxon>Actinomycetota</taxon>
        <taxon>Actinomycetes</taxon>
        <taxon>Micrococcales</taxon>
        <taxon>Dermacoccaceae</taxon>
        <taxon>Metallococcus</taxon>
    </lineage>
</organism>
<evidence type="ECO:0000259" key="1">
    <source>
        <dbReference type="PROSITE" id="PS51459"/>
    </source>
</evidence>
<dbReference type="InterPro" id="IPR003812">
    <property type="entry name" value="Fido"/>
</dbReference>
<dbReference type="PROSITE" id="PS51459">
    <property type="entry name" value="FIDO"/>
    <property type="match status" value="1"/>
</dbReference>
<keyword evidence="3" id="KW-1185">Reference proteome</keyword>
<dbReference type="Gene3D" id="1.10.3290.10">
    <property type="entry name" value="Fido-like domain"/>
    <property type="match status" value="1"/>
</dbReference>
<dbReference type="AlphaFoldDB" id="A0A967B2M3"/>
<gene>
    <name evidence="2" type="ORF">G9U51_13785</name>
</gene>
<sequence>MSQIVNAVAALRRLPQVEDAVEEARQACTQLRWHAALRRRTAEAAAESRVRGARASAALEGATLPLDLVRQRFGQPVDADDPVDRAVAAAIRVTAETEAVQATFRSAPAQALARLHVAASAADDDPATVGRPRLVGERSPELAELGAPPDAVEAGQRLQQVIDLIHAAADQPVALVAAVVHAELATVRPFVRGNLLVARAAERALLWGGGLDPTGVAVPEVGHERAGPAYLGSLAGYHLGGGEGVRQWILHCAGGYAAGAAEGTAIADAVLAGRLSGQGLVGGGSKE</sequence>
<reference evidence="2" key="1">
    <citation type="submission" date="2020-03" db="EMBL/GenBank/DDBJ databases">
        <title>Draft sequencing of Calidifontibacter sp. DB0510.</title>
        <authorList>
            <person name="Kim D.-U."/>
        </authorList>
    </citation>
    <scope>NUCLEOTIDE SEQUENCE</scope>
    <source>
        <strain evidence="2">DB0510</strain>
    </source>
</reference>
<evidence type="ECO:0000313" key="3">
    <source>
        <dbReference type="Proteomes" id="UP000744769"/>
    </source>
</evidence>
<dbReference type="InterPro" id="IPR036597">
    <property type="entry name" value="Fido-like_dom_sf"/>
</dbReference>
<feature type="domain" description="Fido" evidence="1">
    <location>
        <begin position="107"/>
        <end position="251"/>
    </location>
</feature>
<name>A0A967B2M3_9MICO</name>
<evidence type="ECO:0000313" key="2">
    <source>
        <dbReference type="EMBL" id="NHN56844.1"/>
    </source>
</evidence>